<feature type="domain" description="ABC-type glycine betaine transport system substrate-binding" evidence="1">
    <location>
        <begin position="45"/>
        <end position="303"/>
    </location>
</feature>
<reference evidence="2 3" key="1">
    <citation type="journal article" date="2015" name="Stand. Genomic Sci.">
        <title>Genomic Encyclopedia of Bacterial and Archaeal Type Strains, Phase III: the genomes of soil and plant-associated and newly described type strains.</title>
        <authorList>
            <person name="Whitman W.B."/>
            <person name="Woyke T."/>
            <person name="Klenk H.P."/>
            <person name="Zhou Y."/>
            <person name="Lilburn T.G."/>
            <person name="Beck B.J."/>
            <person name="De Vos P."/>
            <person name="Vandamme P."/>
            <person name="Eisen J.A."/>
            <person name="Garrity G."/>
            <person name="Hugenholtz P."/>
            <person name="Kyrpides N.C."/>
        </authorList>
    </citation>
    <scope>NUCLEOTIDE SEQUENCE [LARGE SCALE GENOMIC DNA]</scope>
    <source>
        <strain evidence="2 3">VKM Ac-2540</strain>
    </source>
</reference>
<organism evidence="2 3">
    <name type="scientific">Kribbella rubisoli</name>
    <dbReference type="NCBI Taxonomy" id="3075929"/>
    <lineage>
        <taxon>Bacteria</taxon>
        <taxon>Bacillati</taxon>
        <taxon>Actinomycetota</taxon>
        <taxon>Actinomycetes</taxon>
        <taxon>Propionibacteriales</taxon>
        <taxon>Kribbellaceae</taxon>
        <taxon>Kribbella</taxon>
    </lineage>
</organism>
<dbReference type="AlphaFoldDB" id="A0A4Q7XAH2"/>
<evidence type="ECO:0000259" key="1">
    <source>
        <dbReference type="Pfam" id="PF04069"/>
    </source>
</evidence>
<dbReference type="EMBL" id="SHKR01000011">
    <property type="protein sequence ID" value="RZU20220.1"/>
    <property type="molecule type" value="Genomic_DNA"/>
</dbReference>
<dbReference type="GO" id="GO:0043190">
    <property type="term" value="C:ATP-binding cassette (ABC) transporter complex"/>
    <property type="evidence" value="ECO:0007669"/>
    <property type="project" value="InterPro"/>
</dbReference>
<dbReference type="Gene3D" id="3.40.190.120">
    <property type="entry name" value="Osmoprotection protein (prox), domain 2"/>
    <property type="match status" value="1"/>
</dbReference>
<evidence type="ECO:0000313" key="3">
    <source>
        <dbReference type="Proteomes" id="UP000292027"/>
    </source>
</evidence>
<accession>A0A4Q7XAH2</accession>
<dbReference type="OrthoDB" id="9781705at2"/>
<protein>
    <submittedName>
        <fullName evidence="2">Osmoprotectant transport system substrate-binding protein</fullName>
    </submittedName>
</protein>
<dbReference type="PROSITE" id="PS51257">
    <property type="entry name" value="PROKAR_LIPOPROTEIN"/>
    <property type="match status" value="1"/>
</dbReference>
<dbReference type="Pfam" id="PF04069">
    <property type="entry name" value="OpuAC"/>
    <property type="match status" value="1"/>
</dbReference>
<dbReference type="Proteomes" id="UP000292027">
    <property type="component" value="Unassembled WGS sequence"/>
</dbReference>
<dbReference type="SUPFAM" id="SSF53850">
    <property type="entry name" value="Periplasmic binding protein-like II"/>
    <property type="match status" value="1"/>
</dbReference>
<dbReference type="Gene3D" id="3.40.190.10">
    <property type="entry name" value="Periplasmic binding protein-like II"/>
    <property type="match status" value="1"/>
</dbReference>
<dbReference type="GO" id="GO:0022857">
    <property type="term" value="F:transmembrane transporter activity"/>
    <property type="evidence" value="ECO:0007669"/>
    <property type="project" value="InterPro"/>
</dbReference>
<proteinExistence type="predicted"/>
<dbReference type="InterPro" id="IPR007210">
    <property type="entry name" value="ABC_Gly_betaine_transp_sub-bd"/>
</dbReference>
<dbReference type="RefSeq" id="WP_130442680.1">
    <property type="nucleotide sequence ID" value="NZ_SHKR01000011.1"/>
</dbReference>
<evidence type="ECO:0000313" key="2">
    <source>
        <dbReference type="EMBL" id="RZU20220.1"/>
    </source>
</evidence>
<sequence>MLRSTLIRTAIAGVAVLGLAGCGGGGDQLGSDNAGSSPAPSKVSSITVGSADFSESQLIAEIYGQALAAKGIEVKKKPNIGNRETYMAAIKDGSVDLVPEYTGAALAYFDKNSTETDPQKAYDALKAALTPGLEILEMSPATDEDTIVVTKATADKYSLKSIGDLKGKNLVAGGSSEFKVRTAGLKGMKEKYDVDFKEYKTLDAGGPLSIKALEDNTIQVTDLFTTQAVIKDKGWVQLDDPEHILPPNNIVPLIRTDHKSDDVTATLNAVDAKLTTDTLTDLVKRIDVGKESADAVAKDWLSKNPLS</sequence>
<name>A0A4Q7XAH2_9ACTN</name>
<keyword evidence="3" id="KW-1185">Reference proteome</keyword>
<gene>
    <name evidence="2" type="ORF">EV645_2449</name>
</gene>
<comment type="caution">
    <text evidence="2">The sequence shown here is derived from an EMBL/GenBank/DDBJ whole genome shotgun (WGS) entry which is preliminary data.</text>
</comment>
<dbReference type="CDD" id="cd13606">
    <property type="entry name" value="PBP2_ProX_like"/>
    <property type="match status" value="1"/>
</dbReference>